<evidence type="ECO:0000256" key="7">
    <source>
        <dbReference type="RuleBase" id="RU361113"/>
    </source>
</evidence>
<evidence type="ECO:0008006" key="10">
    <source>
        <dbReference type="Google" id="ProtNLM"/>
    </source>
</evidence>
<evidence type="ECO:0000256" key="2">
    <source>
        <dbReference type="ARBA" id="ARBA00007467"/>
    </source>
</evidence>
<evidence type="ECO:0000256" key="6">
    <source>
        <dbReference type="ARBA" id="ARBA00023136"/>
    </source>
</evidence>
<reference evidence="8 9" key="1">
    <citation type="journal article" date="2023" name="Nat. Commun.">
        <title>Origin of minicircular mitochondrial genomes in red algae.</title>
        <authorList>
            <person name="Lee Y."/>
            <person name="Cho C.H."/>
            <person name="Lee Y.M."/>
            <person name="Park S.I."/>
            <person name="Yang J.H."/>
            <person name="West J.A."/>
            <person name="Bhattacharya D."/>
            <person name="Yoon H.S."/>
        </authorList>
    </citation>
    <scope>NUCLEOTIDE SEQUENCE [LARGE SCALE GENOMIC DNA]</scope>
    <source>
        <strain evidence="8 9">CCMP1338</strain>
        <tissue evidence="8">Whole cell</tissue>
    </source>
</reference>
<feature type="transmembrane region" description="Helical" evidence="7">
    <location>
        <begin position="95"/>
        <end position="114"/>
    </location>
</feature>
<name>A0AAV8UT62_9RHOD</name>
<comment type="similarity">
    <text evidence="2 7">Belongs to the battenin family.</text>
</comment>
<evidence type="ECO:0000256" key="5">
    <source>
        <dbReference type="ARBA" id="ARBA00022989"/>
    </source>
</evidence>
<feature type="transmembrane region" description="Helical" evidence="7">
    <location>
        <begin position="300"/>
        <end position="318"/>
    </location>
</feature>
<accession>A0AAV8UT62</accession>
<dbReference type="GO" id="GO:0005773">
    <property type="term" value="C:vacuole"/>
    <property type="evidence" value="ECO:0007669"/>
    <property type="project" value="TreeGrafter"/>
</dbReference>
<feature type="transmembrane region" description="Helical" evidence="7">
    <location>
        <begin position="363"/>
        <end position="386"/>
    </location>
</feature>
<dbReference type="AlphaFoldDB" id="A0AAV8UT62"/>
<dbReference type="PANTHER" id="PTHR10981">
    <property type="entry name" value="BATTENIN"/>
    <property type="match status" value="1"/>
</dbReference>
<organism evidence="8 9">
    <name type="scientific">Rhodosorus marinus</name>
    <dbReference type="NCBI Taxonomy" id="101924"/>
    <lineage>
        <taxon>Eukaryota</taxon>
        <taxon>Rhodophyta</taxon>
        <taxon>Stylonematophyceae</taxon>
        <taxon>Stylonematales</taxon>
        <taxon>Stylonemataceae</taxon>
        <taxon>Rhodosorus</taxon>
    </lineage>
</organism>
<feature type="transmembrane region" description="Helical" evidence="7">
    <location>
        <begin position="71"/>
        <end position="89"/>
    </location>
</feature>
<feature type="transmembrane region" description="Helical" evidence="7">
    <location>
        <begin position="5"/>
        <end position="26"/>
    </location>
</feature>
<dbReference type="GO" id="GO:0016020">
    <property type="term" value="C:membrane"/>
    <property type="evidence" value="ECO:0007669"/>
    <property type="project" value="UniProtKB-UniRule"/>
</dbReference>
<dbReference type="Proteomes" id="UP001157974">
    <property type="component" value="Unassembled WGS sequence"/>
</dbReference>
<comment type="caution">
    <text evidence="8">The sequence shown here is derived from an EMBL/GenBank/DDBJ whole genome shotgun (WGS) entry which is preliminary data.</text>
</comment>
<evidence type="ECO:0000313" key="9">
    <source>
        <dbReference type="Proteomes" id="UP001157974"/>
    </source>
</evidence>
<keyword evidence="5 7" id="KW-1133">Transmembrane helix</keyword>
<dbReference type="PRINTS" id="PR01315">
    <property type="entry name" value="BATTENIN"/>
</dbReference>
<dbReference type="GO" id="GO:0051453">
    <property type="term" value="P:regulation of intracellular pH"/>
    <property type="evidence" value="ECO:0007669"/>
    <property type="project" value="TreeGrafter"/>
</dbReference>
<evidence type="ECO:0000256" key="4">
    <source>
        <dbReference type="ARBA" id="ARBA00022692"/>
    </source>
</evidence>
<keyword evidence="6 7" id="KW-0472">Membrane</keyword>
<feature type="transmembrane region" description="Helical" evidence="7">
    <location>
        <begin position="155"/>
        <end position="174"/>
    </location>
</feature>
<protein>
    <recommendedName>
        <fullName evidence="10">Protein BTN</fullName>
    </recommendedName>
</protein>
<evidence type="ECO:0000256" key="3">
    <source>
        <dbReference type="ARBA" id="ARBA00022448"/>
    </source>
</evidence>
<dbReference type="PANTHER" id="PTHR10981:SF0">
    <property type="entry name" value="BATTENIN"/>
    <property type="match status" value="1"/>
</dbReference>
<feature type="transmembrane region" description="Helical" evidence="7">
    <location>
        <begin position="274"/>
        <end position="295"/>
    </location>
</feature>
<keyword evidence="9" id="KW-1185">Reference proteome</keyword>
<feature type="transmembrane region" description="Helical" evidence="7">
    <location>
        <begin position="38"/>
        <end position="59"/>
    </location>
</feature>
<feature type="transmembrane region" description="Helical" evidence="7">
    <location>
        <begin position="235"/>
        <end position="254"/>
    </location>
</feature>
<proteinExistence type="inferred from homology"/>
<keyword evidence="3" id="KW-0813">Transport</keyword>
<comment type="subcellular location">
    <subcellularLocation>
        <location evidence="1">Endomembrane system</location>
        <topology evidence="1">Multi-pass membrane protein</topology>
    </subcellularLocation>
</comment>
<dbReference type="GO" id="GO:0012505">
    <property type="term" value="C:endomembrane system"/>
    <property type="evidence" value="ECO:0007669"/>
    <property type="project" value="UniProtKB-SubCell"/>
</dbReference>
<dbReference type="EMBL" id="JAMWBK010000004">
    <property type="protein sequence ID" value="KAJ8905703.1"/>
    <property type="molecule type" value="Genomic_DNA"/>
</dbReference>
<keyword evidence="4 7" id="KW-0812">Transmembrane</keyword>
<feature type="transmembrane region" description="Helical" evidence="7">
    <location>
        <begin position="121"/>
        <end position="143"/>
    </location>
</feature>
<dbReference type="InterPro" id="IPR036259">
    <property type="entry name" value="MFS_trans_sf"/>
</dbReference>
<gene>
    <name evidence="8" type="ORF">NDN08_002208</name>
</gene>
<sequence>MDLEVIAFGICGLLLDMTFVVLLAAAKDIVSASSLPTSSVLVASIVPLWFLKLVAPLFIEKVPYRVKISAAAWSGMLALCGTALLSSIWGKLVVGVAVGAISTALAEITFFALVTRYSKQCLPALTTGTGLCGLCGSGFYFFFTEVFKFSSKVTLLITSILPLSLIFVHGVFLTPEPGLNRSNSESAIAFEFPGAYDATTEALLSPNSSTNEQEESSGVPRLSLREKTDFVFNKLLFPSMIPLFLIFFTGYLMTQAVVPEITFDSKLSSPQGQYSLFLFIASIGGVLSRASLYFVEVDNLYLLTGVQTVFLLVLILEIHRPFLPSLMSMLFIALAEGAISGLVFVNAFRLINNRADKTHIREFAMGVVSVADATGVLVAAAVGLSLEPYLAHIDELQNA</sequence>
<feature type="transmembrane region" description="Helical" evidence="7">
    <location>
        <begin position="330"/>
        <end position="351"/>
    </location>
</feature>
<dbReference type="InterPro" id="IPR003492">
    <property type="entry name" value="Battenin_disease_Cln3"/>
</dbReference>
<evidence type="ECO:0000256" key="1">
    <source>
        <dbReference type="ARBA" id="ARBA00004127"/>
    </source>
</evidence>
<dbReference type="SUPFAM" id="SSF103473">
    <property type="entry name" value="MFS general substrate transporter"/>
    <property type="match status" value="1"/>
</dbReference>
<evidence type="ECO:0000313" key="8">
    <source>
        <dbReference type="EMBL" id="KAJ8905703.1"/>
    </source>
</evidence>
<dbReference type="Pfam" id="PF02487">
    <property type="entry name" value="CLN3"/>
    <property type="match status" value="1"/>
</dbReference>